<dbReference type="InterPro" id="IPR036759">
    <property type="entry name" value="TPK_catalytic_sf"/>
</dbReference>
<evidence type="ECO:0000259" key="6">
    <source>
        <dbReference type="SMART" id="SM00983"/>
    </source>
</evidence>
<evidence type="ECO:0000313" key="8">
    <source>
        <dbReference type="Proteomes" id="UP000553756"/>
    </source>
</evidence>
<evidence type="ECO:0000256" key="4">
    <source>
        <dbReference type="ARBA" id="ARBA00022840"/>
    </source>
</evidence>
<keyword evidence="4" id="KW-0067">ATP-binding</keyword>
<dbReference type="RefSeq" id="WP_172143608.1">
    <property type="nucleotide sequence ID" value="NZ_JAAIIJ010000002.1"/>
</dbReference>
<keyword evidence="2" id="KW-0547">Nucleotide-binding</keyword>
<dbReference type="EMBL" id="JAAIIJ010000002">
    <property type="protein sequence ID" value="NMN01427.1"/>
    <property type="molecule type" value="Genomic_DNA"/>
</dbReference>
<name>A0ABX1SWB9_9BIFI</name>
<proteinExistence type="predicted"/>
<keyword evidence="8" id="KW-1185">Reference proteome</keyword>
<gene>
    <name evidence="7" type="ORF">G1C94_0048</name>
</gene>
<dbReference type="InterPro" id="IPR053149">
    <property type="entry name" value="TPK"/>
</dbReference>
<dbReference type="PANTHER" id="PTHR41299:SF1">
    <property type="entry name" value="THIAMINE PYROPHOSPHOKINASE"/>
    <property type="match status" value="1"/>
</dbReference>
<dbReference type="Pfam" id="PF04263">
    <property type="entry name" value="TPK_catalytic"/>
    <property type="match status" value="1"/>
</dbReference>
<evidence type="ECO:0000256" key="3">
    <source>
        <dbReference type="ARBA" id="ARBA00022777"/>
    </source>
</evidence>
<dbReference type="Gene3D" id="3.40.50.10240">
    <property type="entry name" value="Thiamin pyrophosphokinase, catalytic domain"/>
    <property type="match status" value="1"/>
</dbReference>
<keyword evidence="3" id="KW-0418">Kinase</keyword>
<dbReference type="InterPro" id="IPR007373">
    <property type="entry name" value="Thiamin_PyroPKinase_B1-bd"/>
</dbReference>
<dbReference type="PANTHER" id="PTHR41299">
    <property type="entry name" value="THIAMINE PYROPHOSPHOKINASE"/>
    <property type="match status" value="1"/>
</dbReference>
<dbReference type="SUPFAM" id="SSF63999">
    <property type="entry name" value="Thiamin pyrophosphokinase, catalytic domain"/>
    <property type="match status" value="1"/>
</dbReference>
<dbReference type="InterPro" id="IPR007371">
    <property type="entry name" value="TPK_catalytic"/>
</dbReference>
<accession>A0ABX1SWB9</accession>
<evidence type="ECO:0000256" key="2">
    <source>
        <dbReference type="ARBA" id="ARBA00022741"/>
    </source>
</evidence>
<dbReference type="InterPro" id="IPR006282">
    <property type="entry name" value="Thi_PPkinase"/>
</dbReference>
<evidence type="ECO:0000256" key="1">
    <source>
        <dbReference type="ARBA" id="ARBA00022679"/>
    </source>
</evidence>
<dbReference type="SMART" id="SM00983">
    <property type="entry name" value="TPK_B1_binding"/>
    <property type="match status" value="1"/>
</dbReference>
<protein>
    <recommendedName>
        <fullName evidence="5">Thiamine diphosphokinase</fullName>
        <ecNumber evidence="5">2.7.6.2</ecNumber>
    </recommendedName>
</protein>
<evidence type="ECO:0000313" key="7">
    <source>
        <dbReference type="EMBL" id="NMN01427.1"/>
    </source>
</evidence>
<evidence type="ECO:0000256" key="5">
    <source>
        <dbReference type="NCBIfam" id="TIGR01378"/>
    </source>
</evidence>
<dbReference type="EC" id="2.7.6.2" evidence="5"/>
<organism evidence="7 8">
    <name type="scientific">Bifidobacterium panos</name>
    <dbReference type="NCBI Taxonomy" id="2675321"/>
    <lineage>
        <taxon>Bacteria</taxon>
        <taxon>Bacillati</taxon>
        <taxon>Actinomycetota</taxon>
        <taxon>Actinomycetes</taxon>
        <taxon>Bifidobacteriales</taxon>
        <taxon>Bifidobacteriaceae</taxon>
        <taxon>Bifidobacterium</taxon>
    </lineage>
</organism>
<dbReference type="InterPro" id="IPR036371">
    <property type="entry name" value="TPK_B1-bd_sf"/>
</dbReference>
<dbReference type="NCBIfam" id="TIGR01378">
    <property type="entry name" value="thi_PPkinase"/>
    <property type="match status" value="1"/>
</dbReference>
<dbReference type="CDD" id="cd07995">
    <property type="entry name" value="TPK"/>
    <property type="match status" value="1"/>
</dbReference>
<keyword evidence="1" id="KW-0808">Transferase</keyword>
<dbReference type="Proteomes" id="UP000553756">
    <property type="component" value="Unassembled WGS sequence"/>
</dbReference>
<sequence>MSEICVVFGAGEYYDERPAVPQGAFVVAADGGLDHARALGVSVDVTVGDFDSLAGSMPECDERTVKLPAEKDDPDMLSALKIGWAQGGRVFHIYGGLGARVDHTIANIELMALLAEHGGLGLLHGDGQIVTAVCDGALRFAQSDVPPGRMVSVFAHSDVACAVSESGLKYEVTNATMTRTQVVGLSNEFRDGLPATIDVRHGTLIVTFPAEAPLPQLVSHRTFQGDLGELDTEVSAFLHQ</sequence>
<dbReference type="Pfam" id="PF04265">
    <property type="entry name" value="TPK_B1_binding"/>
    <property type="match status" value="1"/>
</dbReference>
<dbReference type="SUPFAM" id="SSF63862">
    <property type="entry name" value="Thiamin pyrophosphokinase, substrate-binding domain"/>
    <property type="match status" value="1"/>
</dbReference>
<comment type="caution">
    <text evidence="7">The sequence shown here is derived from an EMBL/GenBank/DDBJ whole genome shotgun (WGS) entry which is preliminary data.</text>
</comment>
<reference evidence="7 8" key="1">
    <citation type="submission" date="2020-02" db="EMBL/GenBank/DDBJ databases">
        <title>Characterization of phylogenetic diversity of novel bifidobacterial species isolated in Czech ZOOs.</title>
        <authorList>
            <person name="Lugli G.A."/>
            <person name="Vera N.B."/>
            <person name="Ventura M."/>
        </authorList>
    </citation>
    <scope>NUCLEOTIDE SEQUENCE [LARGE SCALE GENOMIC DNA]</scope>
    <source>
        <strain evidence="7 8">DSM 109963</strain>
    </source>
</reference>
<feature type="domain" description="Thiamin pyrophosphokinase thiamin-binding" evidence="6">
    <location>
        <begin position="136"/>
        <end position="205"/>
    </location>
</feature>